<gene>
    <name evidence="3" type="ORF">HAPAU_23440</name>
</gene>
<keyword evidence="1" id="KW-0812">Transmembrane</keyword>
<dbReference type="AlphaFoldDB" id="A0A151ADE8"/>
<evidence type="ECO:0000256" key="1">
    <source>
        <dbReference type="SAM" id="Phobius"/>
    </source>
</evidence>
<keyword evidence="1" id="KW-1133">Transmembrane helix</keyword>
<keyword evidence="1" id="KW-0472">Membrane</keyword>
<organism evidence="3 4">
    <name type="scientific">Halalkalicoccus paucihalophilus</name>
    <dbReference type="NCBI Taxonomy" id="1008153"/>
    <lineage>
        <taxon>Archaea</taxon>
        <taxon>Methanobacteriati</taxon>
        <taxon>Methanobacteriota</taxon>
        <taxon>Stenosarchaea group</taxon>
        <taxon>Halobacteria</taxon>
        <taxon>Halobacteriales</taxon>
        <taxon>Halococcaceae</taxon>
        <taxon>Halalkalicoccus</taxon>
    </lineage>
</organism>
<dbReference type="EMBL" id="LTAZ01000005">
    <property type="protein sequence ID" value="KYH25669.1"/>
    <property type="molecule type" value="Genomic_DNA"/>
</dbReference>
<dbReference type="InterPro" id="IPR055713">
    <property type="entry name" value="DUF7289"/>
</dbReference>
<comment type="caution">
    <text evidence="3">The sequence shown here is derived from an EMBL/GenBank/DDBJ whole genome shotgun (WGS) entry which is preliminary data.</text>
</comment>
<keyword evidence="4" id="KW-1185">Reference proteome</keyword>
<dbReference type="Pfam" id="PF23960">
    <property type="entry name" value="DUF7289"/>
    <property type="match status" value="1"/>
</dbReference>
<evidence type="ECO:0000259" key="2">
    <source>
        <dbReference type="Pfam" id="PF23981"/>
    </source>
</evidence>
<dbReference type="InterPro" id="IPR055729">
    <property type="entry name" value="DUF7305"/>
</dbReference>
<sequence>MILVWKRSSGSTDRGQSEVIGVVLLLAVTVIGVTIMGATGAAMLGDAQSDSRVAQTQNSMAQLSSKAGLVALGESESQSFNLGTVNDGTVEVRENVGHVTVYKENETDSEVLYNESYGAVVATVGDTEIAYQGGGVWKRDGDRSVMASPPEFYYRSNTLTFPIVRVTGEGRASGAVTGQFTNVSESGSIYPNASNEYTNPLEEGTVIVEIRSDYYDAWARFFEDRTTGDVEMDHENRTARIELTVPAEKEIENVVAVSTPNGITTNGGDKPNPYREGIQYPSASPMIENRVTECTESGTDCTEVTNETTIRGDASKEETRYYATGEGIPDDLTVQTDGGNVTLVVDGGFDPENVEIEGDGDVSLVVDGVFEPGSLSIRGDGNVSVYVTEGFSLSGDTNINPTGESSQLIVYVHSDGSNTDSSQQGNPSFTGVLYAPNTDVELSGNTDFGAR</sequence>
<feature type="domain" description="DUF7305" evidence="2">
    <location>
        <begin position="358"/>
        <end position="447"/>
    </location>
</feature>
<feature type="transmembrane region" description="Helical" evidence="1">
    <location>
        <begin position="20"/>
        <end position="44"/>
    </location>
</feature>
<dbReference type="Pfam" id="PF23981">
    <property type="entry name" value="DUF7305"/>
    <property type="match status" value="1"/>
</dbReference>
<name>A0A151ADE8_9EURY</name>
<reference evidence="3 4" key="1">
    <citation type="submission" date="2016-02" db="EMBL/GenBank/DDBJ databases">
        <title>Genome sequence of Halalkalicoccus paucihalophilus DSM 24557.</title>
        <authorList>
            <person name="Poehlein A."/>
            <person name="Daniel R."/>
        </authorList>
    </citation>
    <scope>NUCLEOTIDE SEQUENCE [LARGE SCALE GENOMIC DNA]</scope>
    <source>
        <strain evidence="3 4">DSM 24557</strain>
    </source>
</reference>
<evidence type="ECO:0000313" key="4">
    <source>
        <dbReference type="Proteomes" id="UP000075321"/>
    </source>
</evidence>
<proteinExistence type="predicted"/>
<dbReference type="NCBIfam" id="TIGR02537">
    <property type="entry name" value="arch_flag_Nterm"/>
    <property type="match status" value="1"/>
</dbReference>
<protein>
    <recommendedName>
        <fullName evidence="2">DUF7305 domain-containing protein</fullName>
    </recommendedName>
</protein>
<dbReference type="RefSeq" id="WP_066382650.1">
    <property type="nucleotide sequence ID" value="NZ_LTAZ01000005.1"/>
</dbReference>
<dbReference type="Proteomes" id="UP000075321">
    <property type="component" value="Unassembled WGS sequence"/>
</dbReference>
<evidence type="ECO:0000313" key="3">
    <source>
        <dbReference type="EMBL" id="KYH25669.1"/>
    </source>
</evidence>
<accession>A0A151ADE8</accession>
<dbReference type="PATRIC" id="fig|1008153.3.peg.2393"/>
<dbReference type="InterPro" id="IPR013373">
    <property type="entry name" value="Flagellin/pilin_N_arc"/>
</dbReference>